<keyword evidence="9" id="KW-0614">Plasmid</keyword>
<evidence type="ECO:0000256" key="3">
    <source>
        <dbReference type="ARBA" id="ARBA00022729"/>
    </source>
</evidence>
<evidence type="ECO:0000256" key="2">
    <source>
        <dbReference type="ARBA" id="ARBA00007399"/>
    </source>
</evidence>
<evidence type="ECO:0000313" key="10">
    <source>
        <dbReference type="Proteomes" id="UP000008199"/>
    </source>
</evidence>
<name>A0A979H2Z7_ECOSE</name>
<dbReference type="InterPro" id="IPR016147">
    <property type="entry name" value="Pili_assmbl_chaperone_N"/>
</dbReference>
<dbReference type="PROSITE" id="PS51257">
    <property type="entry name" value="PROKAR_LIPOPROTEIN"/>
    <property type="match status" value="1"/>
</dbReference>
<evidence type="ECO:0000256" key="6">
    <source>
        <dbReference type="SAM" id="SignalP"/>
    </source>
</evidence>
<dbReference type="InterPro" id="IPR001829">
    <property type="entry name" value="Pili_assmbl_chaperone_bac"/>
</dbReference>
<dbReference type="InterPro" id="IPR013783">
    <property type="entry name" value="Ig-like_fold"/>
</dbReference>
<dbReference type="RefSeq" id="WP_000231973.1">
    <property type="nucleotide sequence ID" value="NC_011416.1"/>
</dbReference>
<reference evidence="9 10" key="1">
    <citation type="journal article" date="2008" name="DNA Res.">
        <title>Complete genome sequence and comparative analysis of the wild-type commensal Escherichia coli strain SE11 isolated from a healthy adult.</title>
        <authorList>
            <person name="Oshima K."/>
            <person name="Toh H."/>
            <person name="Ogura Y."/>
            <person name="Sasamoto H."/>
            <person name="Morita H."/>
            <person name="Park S.-H."/>
            <person name="Ooka T."/>
            <person name="Iyoda S."/>
            <person name="Taylor T.D."/>
            <person name="Hayashi T."/>
            <person name="Itoh K."/>
            <person name="Hattori M."/>
        </authorList>
    </citation>
    <scope>NUCLEOTIDE SEQUENCE [LARGE SCALE GENOMIC DNA]</scope>
    <source>
        <strain evidence="9 10">SE11</strain>
    </source>
</reference>
<dbReference type="InterPro" id="IPR036316">
    <property type="entry name" value="Pili_assmbl_chap_C_dom_sf"/>
</dbReference>
<feature type="signal peptide" evidence="6">
    <location>
        <begin position="1"/>
        <end position="21"/>
    </location>
</feature>
<feature type="chain" id="PRO_5037539571" evidence="6">
    <location>
        <begin position="22"/>
        <end position="233"/>
    </location>
</feature>
<dbReference type="Pfam" id="PF00345">
    <property type="entry name" value="PapD_N"/>
    <property type="match status" value="1"/>
</dbReference>
<dbReference type="PANTHER" id="PTHR30251">
    <property type="entry name" value="PILUS ASSEMBLY CHAPERONE"/>
    <property type="match status" value="1"/>
</dbReference>
<dbReference type="GO" id="GO:0030288">
    <property type="term" value="C:outer membrane-bounded periplasmic space"/>
    <property type="evidence" value="ECO:0007669"/>
    <property type="project" value="InterPro"/>
</dbReference>
<geneLocation type="plasmid" evidence="9 10">
    <name>pSE11-3</name>
</geneLocation>
<gene>
    <name evidence="9" type="ordered locus">ECSE_P3-0062</name>
</gene>
<keyword evidence="4" id="KW-0574">Periplasm</keyword>
<dbReference type="PANTHER" id="PTHR30251:SF2">
    <property type="entry name" value="FIMBRIAL CHAPERONE YADV-RELATED"/>
    <property type="match status" value="1"/>
</dbReference>
<dbReference type="Pfam" id="PF02753">
    <property type="entry name" value="PapD_C"/>
    <property type="match status" value="1"/>
</dbReference>
<accession>A0A979H2Z7</accession>
<dbReference type="InterPro" id="IPR008962">
    <property type="entry name" value="PapD-like_sf"/>
</dbReference>
<dbReference type="AlphaFoldDB" id="A0A979H2Z7"/>
<evidence type="ECO:0000313" key="9">
    <source>
        <dbReference type="EMBL" id="BAG80501.1"/>
    </source>
</evidence>
<dbReference type="InterPro" id="IPR050643">
    <property type="entry name" value="Periplasmic_pilus_chap"/>
</dbReference>
<dbReference type="SUPFAM" id="SSF49354">
    <property type="entry name" value="PapD-like"/>
    <property type="match status" value="1"/>
</dbReference>
<dbReference type="PRINTS" id="PR00969">
    <property type="entry name" value="CHAPERONPILI"/>
</dbReference>
<dbReference type="GO" id="GO:0071555">
    <property type="term" value="P:cell wall organization"/>
    <property type="evidence" value="ECO:0007669"/>
    <property type="project" value="InterPro"/>
</dbReference>
<evidence type="ECO:0000256" key="5">
    <source>
        <dbReference type="ARBA" id="ARBA00023186"/>
    </source>
</evidence>
<sequence>MVFRNFIIIILCFLVMSCAHAGIRLNKTRVIFNEKNPSTSITFSNTGKDNYLVEAAVIDPGLNKVSDSFMVIPPIFRSEGGQSSVLKIIRKGGELASDKESDYRLVLNAIPASERNTKERAARVSFSLGFSVKLFYRPESLKHTPDDAYKRLTFHRKDSTTVIARNDSEYNLSLSQLFLGKQQINLNKQPSMIRPFASVVFKTPEAVSEARWRLINDFGGETEEHLSRIQQGD</sequence>
<dbReference type="Gene3D" id="2.60.40.10">
    <property type="entry name" value="Immunoglobulins"/>
    <property type="match status" value="2"/>
</dbReference>
<dbReference type="Proteomes" id="UP000008199">
    <property type="component" value="Plasmid pSE11-3"/>
</dbReference>
<evidence type="ECO:0000256" key="1">
    <source>
        <dbReference type="ARBA" id="ARBA00004418"/>
    </source>
</evidence>
<dbReference type="InterPro" id="IPR016148">
    <property type="entry name" value="Pili_assmbl_chaperone_C"/>
</dbReference>
<organism evidence="9 10">
    <name type="scientific">Escherichia coli (strain SE11)</name>
    <dbReference type="NCBI Taxonomy" id="409438"/>
    <lineage>
        <taxon>Bacteria</taxon>
        <taxon>Pseudomonadati</taxon>
        <taxon>Pseudomonadota</taxon>
        <taxon>Gammaproteobacteria</taxon>
        <taxon>Enterobacterales</taxon>
        <taxon>Enterobacteriaceae</taxon>
        <taxon>Escherichia</taxon>
    </lineage>
</organism>
<dbReference type="EMBL" id="AP009243">
    <property type="protein sequence ID" value="BAG80501.1"/>
    <property type="molecule type" value="Genomic_DNA"/>
</dbReference>
<feature type="domain" description="Pili assembly chaperone N-terminal" evidence="7">
    <location>
        <begin position="22"/>
        <end position="141"/>
    </location>
</feature>
<evidence type="ECO:0000259" key="8">
    <source>
        <dbReference type="Pfam" id="PF02753"/>
    </source>
</evidence>
<keyword evidence="3 6" id="KW-0732">Signal</keyword>
<proteinExistence type="inferred from homology"/>
<feature type="domain" description="Pili assembly chaperone C-terminal" evidence="8">
    <location>
        <begin position="165"/>
        <end position="222"/>
    </location>
</feature>
<protein>
    <submittedName>
        <fullName evidence="9">Fimbrial chaperone</fullName>
    </submittedName>
</protein>
<dbReference type="KEGG" id="ecy:ECSE_P3-0062"/>
<comment type="subcellular location">
    <subcellularLocation>
        <location evidence="1">Periplasm</location>
    </subcellularLocation>
</comment>
<evidence type="ECO:0000256" key="4">
    <source>
        <dbReference type="ARBA" id="ARBA00022764"/>
    </source>
</evidence>
<keyword evidence="5" id="KW-0143">Chaperone</keyword>
<comment type="similarity">
    <text evidence="2">Belongs to the periplasmic pilus chaperone family.</text>
</comment>
<evidence type="ECO:0000259" key="7">
    <source>
        <dbReference type="Pfam" id="PF00345"/>
    </source>
</evidence>
<dbReference type="SUPFAM" id="SSF49584">
    <property type="entry name" value="Periplasmic chaperone C-domain"/>
    <property type="match status" value="1"/>
</dbReference>